<dbReference type="GO" id="GO:0046677">
    <property type="term" value="P:response to antibiotic"/>
    <property type="evidence" value="ECO:0007669"/>
    <property type="project" value="TreeGrafter"/>
</dbReference>
<accession>A0A7X0JQ22</accession>
<dbReference type="AlphaFoldDB" id="A0A7X0JQ22"/>
<evidence type="ECO:0000313" key="9">
    <source>
        <dbReference type="Proteomes" id="UP000585437"/>
    </source>
</evidence>
<dbReference type="PANTHER" id="PTHR30158:SF24">
    <property type="entry name" value="HLYD FAMILY SECRETION PROTEIN"/>
    <property type="match status" value="1"/>
</dbReference>
<dbReference type="PROSITE" id="PS51257">
    <property type="entry name" value="PROKAR_LIPOPROTEIN"/>
    <property type="match status" value="1"/>
</dbReference>
<dbReference type="GO" id="GO:0030313">
    <property type="term" value="C:cell envelope"/>
    <property type="evidence" value="ECO:0007669"/>
    <property type="project" value="UniProtKB-SubCell"/>
</dbReference>
<feature type="domain" description="Multidrug resistance protein MdtA-like alpha-helical hairpin" evidence="4">
    <location>
        <begin position="95"/>
        <end position="164"/>
    </location>
</feature>
<sequence length="370" mass="39312">MKHALLPLVAAALLIGWVGQACAQAEKRKVMVEAPTLVEVTLYLETTGTFRAINQVDLVARVSGTLEKVNFNDGDTVRKGDVVFLIEPEPYRISLAAAEAELRQQQANLQQAVSNAARQEGLSAKQVVSLSANESAVAQRLAAEAQVEAAKTKVRSADINLSYTEVKAPFDGILSARAADLGAFINAASAPKLASLVEPDPLHVLFSADERQVIAIRRAMAERHIDLRSLGAIRVEAGLQGDATYPYSGYLDYIAPELDSASGTMTLRGVIANTHRLLSPGMFARVRVPIVTRKALTVPEAAIGNSQLGRTLQIVDAEGKVAAVKVALGEKAAGGRREVVNGVREGDRVIVKGGAGLRAREVVEVVTALD</sequence>
<dbReference type="Pfam" id="PF25876">
    <property type="entry name" value="HH_MFP_RND"/>
    <property type="match status" value="1"/>
</dbReference>
<reference evidence="8 9" key="1">
    <citation type="submission" date="2020-08" db="EMBL/GenBank/DDBJ databases">
        <title>The Agave Microbiome: Exploring the role of microbial communities in plant adaptations to desert environments.</title>
        <authorList>
            <person name="Partida-Martinez L.P."/>
        </authorList>
    </citation>
    <scope>NUCLEOTIDE SEQUENCE [LARGE SCALE GENOMIC DNA]</scope>
    <source>
        <strain evidence="8 9">AS3.12</strain>
    </source>
</reference>
<evidence type="ECO:0000256" key="3">
    <source>
        <dbReference type="SAM" id="SignalP"/>
    </source>
</evidence>
<dbReference type="Pfam" id="PF25944">
    <property type="entry name" value="Beta-barrel_RND"/>
    <property type="match status" value="1"/>
</dbReference>
<comment type="similarity">
    <text evidence="2">Belongs to the membrane fusion protein (MFP) (TC 8.A.1) family.</text>
</comment>
<evidence type="ECO:0000259" key="4">
    <source>
        <dbReference type="Pfam" id="PF25876"/>
    </source>
</evidence>
<evidence type="ECO:0000259" key="6">
    <source>
        <dbReference type="Pfam" id="PF25944"/>
    </source>
</evidence>
<dbReference type="InterPro" id="IPR006143">
    <property type="entry name" value="RND_pump_MFP"/>
</dbReference>
<comment type="caution">
    <text evidence="8">The sequence shown here is derived from an EMBL/GenBank/DDBJ whole genome shotgun (WGS) entry which is preliminary data.</text>
</comment>
<proteinExistence type="inferred from homology"/>
<dbReference type="GO" id="GO:0005886">
    <property type="term" value="C:plasma membrane"/>
    <property type="evidence" value="ECO:0007669"/>
    <property type="project" value="TreeGrafter"/>
</dbReference>
<feature type="domain" description="Multidrug resistance protein MdtA-like barrel-sandwich hybrid" evidence="5">
    <location>
        <begin position="54"/>
        <end position="192"/>
    </location>
</feature>
<dbReference type="Pfam" id="PF25917">
    <property type="entry name" value="BSH_RND"/>
    <property type="match status" value="1"/>
</dbReference>
<evidence type="ECO:0000259" key="7">
    <source>
        <dbReference type="Pfam" id="PF25967"/>
    </source>
</evidence>
<dbReference type="InterPro" id="IPR058624">
    <property type="entry name" value="MdtA-like_HH"/>
</dbReference>
<evidence type="ECO:0000259" key="5">
    <source>
        <dbReference type="Pfam" id="PF25917"/>
    </source>
</evidence>
<dbReference type="Gene3D" id="2.40.420.20">
    <property type="match status" value="1"/>
</dbReference>
<dbReference type="NCBIfam" id="TIGR01730">
    <property type="entry name" value="RND_mfp"/>
    <property type="match status" value="1"/>
</dbReference>
<dbReference type="SUPFAM" id="SSF111369">
    <property type="entry name" value="HlyD-like secretion proteins"/>
    <property type="match status" value="1"/>
</dbReference>
<dbReference type="InterPro" id="IPR058627">
    <property type="entry name" value="MdtA-like_C"/>
</dbReference>
<organism evidence="8 9">
    <name type="scientific">Rhizobium soli</name>
    <dbReference type="NCBI Taxonomy" id="424798"/>
    <lineage>
        <taxon>Bacteria</taxon>
        <taxon>Pseudomonadati</taxon>
        <taxon>Pseudomonadota</taxon>
        <taxon>Alphaproteobacteria</taxon>
        <taxon>Hyphomicrobiales</taxon>
        <taxon>Rhizobiaceae</taxon>
        <taxon>Rhizobium/Agrobacterium group</taxon>
        <taxon>Rhizobium</taxon>
    </lineage>
</organism>
<keyword evidence="3" id="KW-0732">Signal</keyword>
<name>A0A7X0JQ22_9HYPH</name>
<feature type="domain" description="Multidrug resistance protein MdtA-like C-terminal permuted SH3" evidence="7">
    <location>
        <begin position="295"/>
        <end position="354"/>
    </location>
</feature>
<feature type="signal peptide" evidence="3">
    <location>
        <begin position="1"/>
        <end position="23"/>
    </location>
</feature>
<evidence type="ECO:0000256" key="2">
    <source>
        <dbReference type="ARBA" id="ARBA00009477"/>
    </source>
</evidence>
<dbReference type="Gene3D" id="2.40.50.100">
    <property type="match status" value="1"/>
</dbReference>
<dbReference type="Proteomes" id="UP000585437">
    <property type="component" value="Unassembled WGS sequence"/>
</dbReference>
<feature type="chain" id="PRO_5030978411" evidence="3">
    <location>
        <begin position="24"/>
        <end position="370"/>
    </location>
</feature>
<dbReference type="RefSeq" id="WP_184655846.1">
    <property type="nucleotide sequence ID" value="NZ_JACHBU010000010.1"/>
</dbReference>
<evidence type="ECO:0000256" key="1">
    <source>
        <dbReference type="ARBA" id="ARBA00004196"/>
    </source>
</evidence>
<feature type="domain" description="Multidrug resistance protein MdtA-like beta-barrel" evidence="6">
    <location>
        <begin position="201"/>
        <end position="288"/>
    </location>
</feature>
<evidence type="ECO:0000313" key="8">
    <source>
        <dbReference type="EMBL" id="MBB6510746.1"/>
    </source>
</evidence>
<keyword evidence="9" id="KW-1185">Reference proteome</keyword>
<dbReference type="Gene3D" id="1.10.287.470">
    <property type="entry name" value="Helix hairpin bin"/>
    <property type="match status" value="1"/>
</dbReference>
<dbReference type="GO" id="GO:0022857">
    <property type="term" value="F:transmembrane transporter activity"/>
    <property type="evidence" value="ECO:0007669"/>
    <property type="project" value="InterPro"/>
</dbReference>
<comment type="subcellular location">
    <subcellularLocation>
        <location evidence="1">Cell envelope</location>
    </subcellularLocation>
</comment>
<dbReference type="Gene3D" id="2.40.30.170">
    <property type="match status" value="1"/>
</dbReference>
<dbReference type="EMBL" id="JACHBU010000010">
    <property type="protein sequence ID" value="MBB6510746.1"/>
    <property type="molecule type" value="Genomic_DNA"/>
</dbReference>
<protein>
    <submittedName>
        <fullName evidence="8">RND family efflux transporter MFP subunit</fullName>
    </submittedName>
</protein>
<dbReference type="Pfam" id="PF25967">
    <property type="entry name" value="RND-MFP_C"/>
    <property type="match status" value="1"/>
</dbReference>
<dbReference type="PANTHER" id="PTHR30158">
    <property type="entry name" value="ACRA/E-RELATED COMPONENT OF DRUG EFFLUX TRANSPORTER"/>
    <property type="match status" value="1"/>
</dbReference>
<gene>
    <name evidence="8" type="ORF">F4695_004138</name>
</gene>
<dbReference type="InterPro" id="IPR058626">
    <property type="entry name" value="MdtA-like_b-barrel"/>
</dbReference>
<dbReference type="InterPro" id="IPR058625">
    <property type="entry name" value="MdtA-like_BSH"/>
</dbReference>